<proteinExistence type="predicted"/>
<evidence type="ECO:0000313" key="2">
    <source>
        <dbReference type="EMBL" id="KAL0146897.1"/>
    </source>
</evidence>
<feature type="non-terminal residue" evidence="2">
    <location>
        <position position="62"/>
    </location>
</feature>
<evidence type="ECO:0000313" key="3">
    <source>
        <dbReference type="Proteomes" id="UP001529510"/>
    </source>
</evidence>
<comment type="caution">
    <text evidence="2">The sequence shown here is derived from an EMBL/GenBank/DDBJ whole genome shotgun (WGS) entry which is preliminary data.</text>
</comment>
<feature type="compositionally biased region" description="Polar residues" evidence="1">
    <location>
        <begin position="51"/>
        <end position="62"/>
    </location>
</feature>
<organism evidence="2 3">
    <name type="scientific">Cirrhinus mrigala</name>
    <name type="common">Mrigala</name>
    <dbReference type="NCBI Taxonomy" id="683832"/>
    <lineage>
        <taxon>Eukaryota</taxon>
        <taxon>Metazoa</taxon>
        <taxon>Chordata</taxon>
        <taxon>Craniata</taxon>
        <taxon>Vertebrata</taxon>
        <taxon>Euteleostomi</taxon>
        <taxon>Actinopterygii</taxon>
        <taxon>Neopterygii</taxon>
        <taxon>Teleostei</taxon>
        <taxon>Ostariophysi</taxon>
        <taxon>Cypriniformes</taxon>
        <taxon>Cyprinidae</taxon>
        <taxon>Labeoninae</taxon>
        <taxon>Labeonini</taxon>
        <taxon>Cirrhinus</taxon>
    </lineage>
</organism>
<protein>
    <submittedName>
        <fullName evidence="2">Uncharacterized protein</fullName>
    </submittedName>
</protein>
<dbReference type="Proteomes" id="UP001529510">
    <property type="component" value="Unassembled WGS sequence"/>
</dbReference>
<sequence length="62" mass="6704">MPRPGGVKEAPTGHSPENSILIRTVGARRTQSSHKGTTGKKRTDPKGMAQQADTELTSRNYL</sequence>
<dbReference type="AlphaFoldDB" id="A0ABD0MB32"/>
<keyword evidence="3" id="KW-1185">Reference proteome</keyword>
<reference evidence="2 3" key="1">
    <citation type="submission" date="2024-05" db="EMBL/GenBank/DDBJ databases">
        <title>Genome sequencing and assembly of Indian major carp, Cirrhinus mrigala (Hamilton, 1822).</title>
        <authorList>
            <person name="Mohindra V."/>
            <person name="Chowdhury L.M."/>
            <person name="Lal K."/>
            <person name="Jena J.K."/>
        </authorList>
    </citation>
    <scope>NUCLEOTIDE SEQUENCE [LARGE SCALE GENOMIC DNA]</scope>
    <source>
        <strain evidence="2">CM1030</strain>
        <tissue evidence="2">Blood</tissue>
    </source>
</reference>
<name>A0ABD0MB32_CIRMR</name>
<dbReference type="EMBL" id="JAMKFB020000850">
    <property type="protein sequence ID" value="KAL0146897.1"/>
    <property type="molecule type" value="Genomic_DNA"/>
</dbReference>
<evidence type="ECO:0000256" key="1">
    <source>
        <dbReference type="SAM" id="MobiDB-lite"/>
    </source>
</evidence>
<feature type="region of interest" description="Disordered" evidence="1">
    <location>
        <begin position="1"/>
        <end position="62"/>
    </location>
</feature>
<gene>
    <name evidence="2" type="ORF">M9458_057836</name>
</gene>
<accession>A0ABD0MB32</accession>